<feature type="chain" id="PRO_5040460829" description="Reelin domain-containing protein" evidence="1">
    <location>
        <begin position="28"/>
        <end position="121"/>
    </location>
</feature>
<protein>
    <recommendedName>
        <fullName evidence="4">Reelin domain-containing protein</fullName>
    </recommendedName>
</protein>
<reference evidence="2" key="1">
    <citation type="submission" date="2022-07" db="EMBL/GenBank/DDBJ databases">
        <title>Chromosome-level genome of Muraenolepis orangiensis.</title>
        <authorList>
            <person name="Kim J."/>
        </authorList>
    </citation>
    <scope>NUCLEOTIDE SEQUENCE</scope>
    <source>
        <strain evidence="2">KU_S4_2022</strain>
        <tissue evidence="2">Muscle</tissue>
    </source>
</reference>
<dbReference type="EMBL" id="JANIIK010000110">
    <property type="protein sequence ID" value="KAJ3596818.1"/>
    <property type="molecule type" value="Genomic_DNA"/>
</dbReference>
<evidence type="ECO:0000256" key="1">
    <source>
        <dbReference type="SAM" id="SignalP"/>
    </source>
</evidence>
<name>A0A9Q0IG93_9TELE</name>
<comment type="caution">
    <text evidence="2">The sequence shown here is derived from an EMBL/GenBank/DDBJ whole genome shotgun (WGS) entry which is preliminary data.</text>
</comment>
<sequence length="121" mass="12931">MVRGASLKGALGCTLLALILGSSSISSSSMDLGGPPAGFYPRFNPFFFLCTHHGELDGAGLAEGGVEVLLTFQVTGNPTAYTPGQEYQGLFGHVEVIHHNSRQVKAFHWLNNDVGDRRANK</sequence>
<feature type="signal peptide" evidence="1">
    <location>
        <begin position="1"/>
        <end position="27"/>
    </location>
</feature>
<evidence type="ECO:0000313" key="2">
    <source>
        <dbReference type="EMBL" id="KAJ3596818.1"/>
    </source>
</evidence>
<gene>
    <name evidence="2" type="ORF">NHX12_003218</name>
</gene>
<organism evidence="2 3">
    <name type="scientific">Muraenolepis orangiensis</name>
    <name type="common">Patagonian moray cod</name>
    <dbReference type="NCBI Taxonomy" id="630683"/>
    <lineage>
        <taxon>Eukaryota</taxon>
        <taxon>Metazoa</taxon>
        <taxon>Chordata</taxon>
        <taxon>Craniata</taxon>
        <taxon>Vertebrata</taxon>
        <taxon>Euteleostomi</taxon>
        <taxon>Actinopterygii</taxon>
        <taxon>Neopterygii</taxon>
        <taxon>Teleostei</taxon>
        <taxon>Neoteleostei</taxon>
        <taxon>Acanthomorphata</taxon>
        <taxon>Zeiogadaria</taxon>
        <taxon>Gadariae</taxon>
        <taxon>Gadiformes</taxon>
        <taxon>Muraenolepidoidei</taxon>
        <taxon>Muraenolepididae</taxon>
        <taxon>Muraenolepis</taxon>
    </lineage>
</organism>
<dbReference type="OrthoDB" id="1924787at2759"/>
<evidence type="ECO:0008006" key="4">
    <source>
        <dbReference type="Google" id="ProtNLM"/>
    </source>
</evidence>
<evidence type="ECO:0000313" key="3">
    <source>
        <dbReference type="Proteomes" id="UP001148018"/>
    </source>
</evidence>
<dbReference type="AlphaFoldDB" id="A0A9Q0IG93"/>
<dbReference type="Proteomes" id="UP001148018">
    <property type="component" value="Unassembled WGS sequence"/>
</dbReference>
<accession>A0A9Q0IG93</accession>
<keyword evidence="1" id="KW-0732">Signal</keyword>
<keyword evidence="3" id="KW-1185">Reference proteome</keyword>
<proteinExistence type="predicted"/>